<comment type="caution">
    <text evidence="5">The sequence shown here is derived from an EMBL/GenBank/DDBJ whole genome shotgun (WGS) entry which is preliminary data.</text>
</comment>
<evidence type="ECO:0000256" key="2">
    <source>
        <dbReference type="ARBA" id="ARBA00022679"/>
    </source>
</evidence>
<dbReference type="InterPro" id="IPR029056">
    <property type="entry name" value="Ribokinase-like"/>
</dbReference>
<keyword evidence="3 5" id="KW-0418">Kinase</keyword>
<keyword evidence="6" id="KW-1185">Reference proteome</keyword>
<evidence type="ECO:0000313" key="5">
    <source>
        <dbReference type="EMBL" id="RBP45843.1"/>
    </source>
</evidence>
<evidence type="ECO:0000256" key="1">
    <source>
        <dbReference type="ARBA" id="ARBA00010688"/>
    </source>
</evidence>
<dbReference type="EMBL" id="QNRR01000002">
    <property type="protein sequence ID" value="RBP45843.1"/>
    <property type="molecule type" value="Genomic_DNA"/>
</dbReference>
<dbReference type="Pfam" id="PF00294">
    <property type="entry name" value="PfkB"/>
    <property type="match status" value="1"/>
</dbReference>
<dbReference type="PANTHER" id="PTHR43320:SF2">
    <property type="entry name" value="2-DEHYDRO-3-DEOXYGLUCONOKINASE_2-DEHYDRO-3-DEOXYGALACTONOKINASE"/>
    <property type="match status" value="1"/>
</dbReference>
<evidence type="ECO:0000259" key="4">
    <source>
        <dbReference type="Pfam" id="PF00294"/>
    </source>
</evidence>
<name>A0A366HSG6_9BACT</name>
<dbReference type="OrthoDB" id="9813569at2"/>
<feature type="domain" description="Carbohydrate kinase PfkB" evidence="4">
    <location>
        <begin position="6"/>
        <end position="334"/>
    </location>
</feature>
<evidence type="ECO:0000256" key="3">
    <source>
        <dbReference type="ARBA" id="ARBA00022777"/>
    </source>
</evidence>
<dbReference type="SUPFAM" id="SSF53613">
    <property type="entry name" value="Ribokinase-like"/>
    <property type="match status" value="1"/>
</dbReference>
<dbReference type="InterPro" id="IPR011611">
    <property type="entry name" value="PfkB_dom"/>
</dbReference>
<dbReference type="GO" id="GO:0016301">
    <property type="term" value="F:kinase activity"/>
    <property type="evidence" value="ECO:0007669"/>
    <property type="project" value="UniProtKB-KW"/>
</dbReference>
<organism evidence="5 6">
    <name type="scientific">Roseimicrobium gellanilyticum</name>
    <dbReference type="NCBI Taxonomy" id="748857"/>
    <lineage>
        <taxon>Bacteria</taxon>
        <taxon>Pseudomonadati</taxon>
        <taxon>Verrucomicrobiota</taxon>
        <taxon>Verrucomicrobiia</taxon>
        <taxon>Verrucomicrobiales</taxon>
        <taxon>Verrucomicrobiaceae</taxon>
        <taxon>Roseimicrobium</taxon>
    </lineage>
</organism>
<dbReference type="AlphaFoldDB" id="A0A366HSG6"/>
<reference evidence="5 6" key="1">
    <citation type="submission" date="2018-06" db="EMBL/GenBank/DDBJ databases">
        <title>Genomic Encyclopedia of Type Strains, Phase IV (KMG-IV): sequencing the most valuable type-strain genomes for metagenomic binning, comparative biology and taxonomic classification.</title>
        <authorList>
            <person name="Goeker M."/>
        </authorList>
    </citation>
    <scope>NUCLEOTIDE SEQUENCE [LARGE SCALE GENOMIC DNA]</scope>
    <source>
        <strain evidence="5 6">DSM 25532</strain>
    </source>
</reference>
<dbReference type="RefSeq" id="WP_113957412.1">
    <property type="nucleotide sequence ID" value="NZ_QNRR01000002.1"/>
</dbReference>
<sequence>MSHSTVVTLGEIMMRLATPGHARFQQAMPGTLQSTFAGAEATVAAALAHWGGNASFVSALPDHAIADACVVNLRQFGVETRHVLRTPHGRLGLFFLETGANQRPHQVIYDREGASVAITPPEAYDWNAIFADATWFHITGITPALSENAANLARTALREASSRGISISLDVNFRSKLWNWSPPLAPVQLAARTLQKLMPMVTVFMGGREDAAALLNIHADAGAENPDVDVARKLAARYPQLTHIAMSLREGVSANHSLWSGMLHEVATDTTHFAPVHDGSVVPHEIPNIVDRLGAGDAFAAGIIHVLSGAGSSDAARALRFAVAAGCLAHSVEGDFVHVSRAEVEALMQGDASSRVKR</sequence>
<evidence type="ECO:0000313" key="6">
    <source>
        <dbReference type="Proteomes" id="UP000253426"/>
    </source>
</evidence>
<protein>
    <submittedName>
        <fullName evidence="5">2-dehydro-3-deoxygluconokinase</fullName>
    </submittedName>
</protein>
<dbReference type="CDD" id="cd01166">
    <property type="entry name" value="KdgK"/>
    <property type="match status" value="1"/>
</dbReference>
<proteinExistence type="inferred from homology"/>
<dbReference type="Proteomes" id="UP000253426">
    <property type="component" value="Unassembled WGS sequence"/>
</dbReference>
<gene>
    <name evidence="5" type="ORF">DES53_102226</name>
</gene>
<accession>A0A366HSG6</accession>
<keyword evidence="2" id="KW-0808">Transferase</keyword>
<comment type="similarity">
    <text evidence="1">Belongs to the carbohydrate kinase PfkB family.</text>
</comment>
<dbReference type="PANTHER" id="PTHR43320">
    <property type="entry name" value="SUGAR KINASE"/>
    <property type="match status" value="1"/>
</dbReference>
<dbReference type="Gene3D" id="3.40.1190.20">
    <property type="match status" value="1"/>
</dbReference>
<dbReference type="InterPro" id="IPR052700">
    <property type="entry name" value="Carb_kinase_PfkB-like"/>
</dbReference>